<dbReference type="InterPro" id="IPR001173">
    <property type="entry name" value="Glyco_trans_2-like"/>
</dbReference>
<organism evidence="2">
    <name type="scientific">freshwater metagenome</name>
    <dbReference type="NCBI Taxonomy" id="449393"/>
    <lineage>
        <taxon>unclassified sequences</taxon>
        <taxon>metagenomes</taxon>
        <taxon>ecological metagenomes</taxon>
    </lineage>
</organism>
<dbReference type="Pfam" id="PF00535">
    <property type="entry name" value="Glycos_transf_2"/>
    <property type="match status" value="1"/>
</dbReference>
<dbReference type="PANTHER" id="PTHR43630:SF2">
    <property type="entry name" value="GLYCOSYLTRANSFERASE"/>
    <property type="match status" value="1"/>
</dbReference>
<gene>
    <name evidence="2" type="ORF">UFOPK2806_01875</name>
</gene>
<dbReference type="Gene3D" id="3.90.550.10">
    <property type="entry name" value="Spore Coat Polysaccharide Biosynthesis Protein SpsA, Chain A"/>
    <property type="match status" value="1"/>
</dbReference>
<dbReference type="SUPFAM" id="SSF81901">
    <property type="entry name" value="HCP-like"/>
    <property type="match status" value="1"/>
</dbReference>
<feature type="domain" description="Glycosyltransferase 2-like" evidence="1">
    <location>
        <begin position="62"/>
        <end position="154"/>
    </location>
</feature>
<dbReference type="SUPFAM" id="SSF53448">
    <property type="entry name" value="Nucleotide-diphospho-sugar transferases"/>
    <property type="match status" value="1"/>
</dbReference>
<dbReference type="AlphaFoldDB" id="A0A6J6UYD1"/>
<dbReference type="PANTHER" id="PTHR43630">
    <property type="entry name" value="POLY-BETA-1,6-N-ACETYL-D-GLUCOSAMINE SYNTHASE"/>
    <property type="match status" value="1"/>
</dbReference>
<reference evidence="2" key="1">
    <citation type="submission" date="2020-05" db="EMBL/GenBank/DDBJ databases">
        <authorList>
            <person name="Chiriac C."/>
            <person name="Salcher M."/>
            <person name="Ghai R."/>
            <person name="Kavagutti S V."/>
        </authorList>
    </citation>
    <scope>NUCLEOTIDE SEQUENCE</scope>
</reference>
<evidence type="ECO:0000259" key="1">
    <source>
        <dbReference type="Pfam" id="PF00535"/>
    </source>
</evidence>
<accession>A0A6J6UYD1</accession>
<name>A0A6J6UYD1_9ZZZZ</name>
<protein>
    <submittedName>
        <fullName evidence="2">Unannotated protein</fullName>
    </submittedName>
</protein>
<sequence length="410" mass="46170">MGRPDDVLASALKILAPALGGTPLVDLSKGRDAPSIRRVEAQMPPVVFPGTPTGLRPRLGLVMIVKDEAAVIGRCLDSVAHLLGWWTIVDTGSTDATTDIINDKLGHLPGVLYRRPWRDFASNRSEAVALGRGTADYLLLLDADHVVITEDFDPSVLDADVYDIAVRGGITHRMPYLVQGDRPWYYRGKTHEYLTCHEPTRRDRFDRLSVHHYGDGGTRHEKFERDLVLLEEALADDPNDVRTLFYLAQTRQSLGDHAGALAAYRRRMELGGWDEEIYWCLYQCGIILAGRGDWVYAQQAYLAAWEYRPCRAESLVKLSEGARHRGLHRTAVLAAERAAGIPHPDDLLFVESWMYVWGADFELSISLWWVGEFERGLEVTERLLARTDLPEGHRRSTEANAEVYQRALGR</sequence>
<dbReference type="EMBL" id="CAEZYY010000030">
    <property type="protein sequence ID" value="CAB4763703.1"/>
    <property type="molecule type" value="Genomic_DNA"/>
</dbReference>
<proteinExistence type="predicted"/>
<dbReference type="InterPro" id="IPR029044">
    <property type="entry name" value="Nucleotide-diphossugar_trans"/>
</dbReference>
<dbReference type="InterPro" id="IPR011990">
    <property type="entry name" value="TPR-like_helical_dom_sf"/>
</dbReference>
<evidence type="ECO:0000313" key="2">
    <source>
        <dbReference type="EMBL" id="CAB4763703.1"/>
    </source>
</evidence>
<dbReference type="Gene3D" id="1.25.40.10">
    <property type="entry name" value="Tetratricopeptide repeat domain"/>
    <property type="match status" value="1"/>
</dbReference>